<dbReference type="AlphaFoldDB" id="A0A2K2DKI1"/>
<reference evidence="1" key="2">
    <citation type="submission" date="2017-06" db="EMBL/GenBank/DDBJ databases">
        <title>WGS assembly of Brachypodium distachyon.</title>
        <authorList>
            <consortium name="The International Brachypodium Initiative"/>
            <person name="Lucas S."/>
            <person name="Harmon-Smith M."/>
            <person name="Lail K."/>
            <person name="Tice H."/>
            <person name="Grimwood J."/>
            <person name="Bruce D."/>
            <person name="Barry K."/>
            <person name="Shu S."/>
            <person name="Lindquist E."/>
            <person name="Wang M."/>
            <person name="Pitluck S."/>
            <person name="Vogel J.P."/>
            <person name="Garvin D.F."/>
            <person name="Mockler T.C."/>
            <person name="Schmutz J."/>
            <person name="Rokhsar D."/>
            <person name="Bevan M.W."/>
        </authorList>
    </citation>
    <scope>NUCLEOTIDE SEQUENCE</scope>
    <source>
        <strain evidence="1">Bd21</strain>
    </source>
</reference>
<organism evidence="1">
    <name type="scientific">Brachypodium distachyon</name>
    <name type="common">Purple false brome</name>
    <name type="synonym">Trachynia distachya</name>
    <dbReference type="NCBI Taxonomy" id="15368"/>
    <lineage>
        <taxon>Eukaryota</taxon>
        <taxon>Viridiplantae</taxon>
        <taxon>Streptophyta</taxon>
        <taxon>Embryophyta</taxon>
        <taxon>Tracheophyta</taxon>
        <taxon>Spermatophyta</taxon>
        <taxon>Magnoliopsida</taxon>
        <taxon>Liliopsida</taxon>
        <taxon>Poales</taxon>
        <taxon>Poaceae</taxon>
        <taxon>BOP clade</taxon>
        <taxon>Pooideae</taxon>
        <taxon>Stipodae</taxon>
        <taxon>Brachypodieae</taxon>
        <taxon>Brachypodium</taxon>
    </lineage>
</organism>
<proteinExistence type="predicted"/>
<accession>A0A2K2DKI1</accession>
<protein>
    <submittedName>
        <fullName evidence="1 2">Uncharacterized protein</fullName>
    </submittedName>
</protein>
<reference evidence="2" key="3">
    <citation type="submission" date="2018-08" db="UniProtKB">
        <authorList>
            <consortium name="EnsemblPlants"/>
        </authorList>
    </citation>
    <scope>IDENTIFICATION</scope>
    <source>
        <strain evidence="2">cv. Bd21</strain>
    </source>
</reference>
<keyword evidence="3" id="KW-1185">Reference proteome</keyword>
<dbReference type="InParanoid" id="A0A2K2DKI1"/>
<evidence type="ECO:0000313" key="3">
    <source>
        <dbReference type="Proteomes" id="UP000008810"/>
    </source>
</evidence>
<dbReference type="Gramene" id="PNT74781">
    <property type="protein sequence ID" value="PNT74781"/>
    <property type="gene ID" value="BRADI_1g21835v3"/>
</dbReference>
<dbReference type="EnsemblPlants" id="PNT74781">
    <property type="protein sequence ID" value="PNT74781"/>
    <property type="gene ID" value="BRADI_1g21835v3"/>
</dbReference>
<sequence length="115" mass="12006">MAASLGCILGATALRPTSLVGHGSEMVLVCLPAGRDAGLGFPESMRLCLASGIARPTMMKFSKQLGQGSDPSELDDFAAKMEEVKVLYARIINAAGLPEGEELAQAVTEPETGQR</sequence>
<dbReference type="Proteomes" id="UP000008810">
    <property type="component" value="Chromosome 1"/>
</dbReference>
<evidence type="ECO:0000313" key="2">
    <source>
        <dbReference type="EnsemblPlants" id="PNT74781"/>
    </source>
</evidence>
<dbReference type="EMBL" id="CM000880">
    <property type="protein sequence ID" value="PNT74781.1"/>
    <property type="molecule type" value="Genomic_DNA"/>
</dbReference>
<reference evidence="1 2" key="1">
    <citation type="journal article" date="2010" name="Nature">
        <title>Genome sequencing and analysis of the model grass Brachypodium distachyon.</title>
        <authorList>
            <consortium name="International Brachypodium Initiative"/>
        </authorList>
    </citation>
    <scope>NUCLEOTIDE SEQUENCE [LARGE SCALE GENOMIC DNA]</scope>
    <source>
        <strain evidence="1 2">Bd21</strain>
    </source>
</reference>
<evidence type="ECO:0000313" key="1">
    <source>
        <dbReference type="EMBL" id="PNT74781.1"/>
    </source>
</evidence>
<name>A0A2K2DKI1_BRADI</name>
<gene>
    <name evidence="1" type="ORF">BRADI_1g21835v3</name>
</gene>